<evidence type="ECO:0000256" key="12">
    <source>
        <dbReference type="ARBA" id="ARBA00023136"/>
    </source>
</evidence>
<feature type="transmembrane region" description="Helical" evidence="15">
    <location>
        <begin position="284"/>
        <end position="308"/>
    </location>
</feature>
<keyword evidence="7 15" id="KW-0812">Transmembrane</keyword>
<keyword evidence="6" id="KW-0808">Transferase</keyword>
<dbReference type="GO" id="GO:0005789">
    <property type="term" value="C:endoplasmic reticulum membrane"/>
    <property type="evidence" value="ECO:0007669"/>
    <property type="project" value="TreeGrafter"/>
</dbReference>
<feature type="repeat" description="TPR" evidence="13">
    <location>
        <begin position="420"/>
        <end position="453"/>
    </location>
</feature>
<feature type="domain" description="DUF1736" evidence="16">
    <location>
        <begin position="92"/>
        <end position="164"/>
    </location>
</feature>
<dbReference type="Pfam" id="PF13432">
    <property type="entry name" value="TPR_16"/>
    <property type="match status" value="1"/>
</dbReference>
<dbReference type="SUPFAM" id="SSF48452">
    <property type="entry name" value="TPR-like"/>
    <property type="match status" value="2"/>
</dbReference>
<comment type="pathway">
    <text evidence="3">Protein modification; protein glycosylation.</text>
</comment>
<dbReference type="InterPro" id="IPR011990">
    <property type="entry name" value="TPR-like_helical_dom_sf"/>
</dbReference>
<protein>
    <recommendedName>
        <fullName evidence="5">dolichyl-phosphate-mannose--protein mannosyltransferase</fullName>
        <ecNumber evidence="5">2.4.1.109</ecNumber>
    </recommendedName>
</protein>
<feature type="repeat" description="TPR" evidence="13">
    <location>
        <begin position="672"/>
        <end position="705"/>
    </location>
</feature>
<evidence type="ECO:0000256" key="6">
    <source>
        <dbReference type="ARBA" id="ARBA00022679"/>
    </source>
</evidence>
<evidence type="ECO:0000256" key="2">
    <source>
        <dbReference type="ARBA" id="ARBA00004240"/>
    </source>
</evidence>
<gene>
    <name evidence="17" type="ORF">RRG08_023773</name>
</gene>
<keyword evidence="12 15" id="KW-0472">Membrane</keyword>
<feature type="repeat" description="TPR" evidence="13">
    <location>
        <begin position="386"/>
        <end position="419"/>
    </location>
</feature>
<keyword evidence="9 13" id="KW-0802">TPR repeat</keyword>
<evidence type="ECO:0000256" key="15">
    <source>
        <dbReference type="SAM" id="Phobius"/>
    </source>
</evidence>
<dbReference type="InterPro" id="IPR019734">
    <property type="entry name" value="TPR_rpt"/>
</dbReference>
<comment type="caution">
    <text evidence="17">The sequence shown here is derived from an EMBL/GenBank/DDBJ whole genome shotgun (WGS) entry which is preliminary data.</text>
</comment>
<feature type="transmembrane region" description="Helical" evidence="15">
    <location>
        <begin position="71"/>
        <end position="89"/>
    </location>
</feature>
<feature type="repeat" description="TPR" evidence="13">
    <location>
        <begin position="536"/>
        <end position="569"/>
    </location>
</feature>
<dbReference type="InterPro" id="IPR013618">
    <property type="entry name" value="TMTC_DUF1736"/>
</dbReference>
<dbReference type="SMART" id="SM00028">
    <property type="entry name" value="TPR"/>
    <property type="match status" value="9"/>
</dbReference>
<feature type="compositionally biased region" description="Low complexity" evidence="14">
    <location>
        <begin position="219"/>
        <end position="231"/>
    </location>
</feature>
<sequence>MERASRTPIDNALRKKPCSKTIESSYGDRKPLSVTVTKIYGSLMAKRRSRLPSLLCVQGCELVRFRQALEGVALLVICFFSLLGFRIYFMGNKPPEFAPSDNPASDSDSLLTRTLTYNFLPAANFWMVLCPRVLSFDWSMEAVPLLENLSDVRNIATAGFYISLLFLVVKVIKILGQCEDYAENGHILGVNNSNGTYNNGVSSAKNYQQHNQVKSNGKNGVHNNNTSQNNNYTLTSQKTYSSSSHNSNGGHYGKAVFDLHNGHTRTFLSSPCYFIPSSCRPVDIVMLSTAIVVFPFIPASNMFFYVGFVLAERVLYIPSMGVCLLVGLGVHTLCNKYYQSNANCRKLILASLVLLIAAFSAKTVIRNRDWQTEEKLYKAGVAVNPAKAWGNLANIFNDQQEFEKAEEAYRNALKYRPNMADVHYNLGILLQNQKRYASAIESYKKAIHFRPKLSVAHLNLGILTAQLGDPELAKKIYSHCADLDTSGLKDPRLHDGTKISCLFNHGRLLMDEGNMDASLEKFQLALKRRPDHYAPQSLYNMLGEVYFKMERLTEAEKWYLEALKVKPDHMPAHLTMSKLKLVKNQPTEAEEWLLKAKKIDPHSYTVDNHIAQLYASTGRHKEAMALFDTILPHLSEDFDAVYAAAAIYREGENKRKAEELYIAATQIKPKEPTAWMNLGAMFHINGKYSEAEQAYLTALQLKPGEKVTMDNLQRLRNLTKRKG</sequence>
<evidence type="ECO:0000259" key="16">
    <source>
        <dbReference type="Pfam" id="PF08409"/>
    </source>
</evidence>
<comment type="similarity">
    <text evidence="4">Belongs to the TMTC family.</text>
</comment>
<reference evidence="17" key="1">
    <citation type="journal article" date="2023" name="G3 (Bethesda)">
        <title>A reference genome for the long-term kleptoplast-retaining sea slug Elysia crispata morphotype clarki.</title>
        <authorList>
            <person name="Eastman K.E."/>
            <person name="Pendleton A.L."/>
            <person name="Shaikh M.A."/>
            <person name="Suttiyut T."/>
            <person name="Ogas R."/>
            <person name="Tomko P."/>
            <person name="Gavelis G."/>
            <person name="Widhalm J.R."/>
            <person name="Wisecaver J.H."/>
        </authorList>
    </citation>
    <scope>NUCLEOTIDE SEQUENCE</scope>
    <source>
        <strain evidence="17">ECLA1</strain>
    </source>
</reference>
<feature type="transmembrane region" description="Helical" evidence="15">
    <location>
        <begin position="347"/>
        <end position="365"/>
    </location>
</feature>
<keyword evidence="10" id="KW-0256">Endoplasmic reticulum</keyword>
<dbReference type="EC" id="2.4.1.109" evidence="5"/>
<evidence type="ECO:0000256" key="14">
    <source>
        <dbReference type="SAM" id="MobiDB-lite"/>
    </source>
</evidence>
<comment type="subcellular location">
    <subcellularLocation>
        <location evidence="2">Endoplasmic reticulum</location>
    </subcellularLocation>
    <subcellularLocation>
        <location evidence="1">Membrane</location>
        <topology evidence="1">Multi-pass membrane protein</topology>
    </subcellularLocation>
</comment>
<feature type="repeat" description="TPR" evidence="13">
    <location>
        <begin position="499"/>
        <end position="532"/>
    </location>
</feature>
<dbReference type="AlphaFoldDB" id="A0AAE0ZWT4"/>
<evidence type="ECO:0000256" key="13">
    <source>
        <dbReference type="PROSITE-ProRule" id="PRU00339"/>
    </source>
</evidence>
<dbReference type="PANTHER" id="PTHR44216">
    <property type="entry name" value="PROTEIN O-MANNOSYL-TRANSFERASE TMTC2"/>
    <property type="match status" value="1"/>
</dbReference>
<dbReference type="EMBL" id="JAWDGP010003216">
    <property type="protein sequence ID" value="KAK3776421.1"/>
    <property type="molecule type" value="Genomic_DNA"/>
</dbReference>
<dbReference type="InterPro" id="IPR052384">
    <property type="entry name" value="TMTC_O-mannosyltransferase"/>
</dbReference>
<feature type="transmembrane region" description="Helical" evidence="15">
    <location>
        <begin position="314"/>
        <end position="335"/>
    </location>
</feature>
<dbReference type="Gene3D" id="1.25.40.10">
    <property type="entry name" value="Tetratricopeptide repeat domain"/>
    <property type="match status" value="3"/>
</dbReference>
<dbReference type="Pfam" id="PF00515">
    <property type="entry name" value="TPR_1"/>
    <property type="match status" value="1"/>
</dbReference>
<feature type="region of interest" description="Disordered" evidence="14">
    <location>
        <begin position="213"/>
        <end position="247"/>
    </location>
</feature>
<dbReference type="Proteomes" id="UP001283361">
    <property type="component" value="Unassembled WGS sequence"/>
</dbReference>
<name>A0AAE0ZWT4_9GAST</name>
<evidence type="ECO:0000256" key="1">
    <source>
        <dbReference type="ARBA" id="ARBA00004141"/>
    </source>
</evidence>
<evidence type="ECO:0000256" key="3">
    <source>
        <dbReference type="ARBA" id="ARBA00004922"/>
    </source>
</evidence>
<evidence type="ECO:0000313" key="18">
    <source>
        <dbReference type="Proteomes" id="UP001283361"/>
    </source>
</evidence>
<dbReference type="PANTHER" id="PTHR44216:SF3">
    <property type="entry name" value="PROTEIN O-MANNOSYL-TRANSFERASE TMTC2"/>
    <property type="match status" value="1"/>
</dbReference>
<dbReference type="Pfam" id="PF08409">
    <property type="entry name" value="TMTC_DUF1736"/>
    <property type="match status" value="1"/>
</dbReference>
<evidence type="ECO:0000256" key="5">
    <source>
        <dbReference type="ARBA" id="ARBA00012839"/>
    </source>
</evidence>
<evidence type="ECO:0000256" key="4">
    <source>
        <dbReference type="ARBA" id="ARBA00007882"/>
    </source>
</evidence>
<evidence type="ECO:0000256" key="9">
    <source>
        <dbReference type="ARBA" id="ARBA00022803"/>
    </source>
</evidence>
<dbReference type="Pfam" id="PF13424">
    <property type="entry name" value="TPR_12"/>
    <property type="match status" value="1"/>
</dbReference>
<dbReference type="PROSITE" id="PS50005">
    <property type="entry name" value="TPR"/>
    <property type="match status" value="5"/>
</dbReference>
<proteinExistence type="inferred from homology"/>
<dbReference type="PROSITE" id="PS50293">
    <property type="entry name" value="TPR_REGION"/>
    <property type="match status" value="3"/>
</dbReference>
<evidence type="ECO:0000256" key="10">
    <source>
        <dbReference type="ARBA" id="ARBA00022824"/>
    </source>
</evidence>
<keyword evidence="11 15" id="KW-1133">Transmembrane helix</keyword>
<dbReference type="GO" id="GO:0004169">
    <property type="term" value="F:dolichyl-phosphate-mannose-protein mannosyltransferase activity"/>
    <property type="evidence" value="ECO:0007669"/>
    <property type="project" value="UniProtKB-EC"/>
</dbReference>
<evidence type="ECO:0000256" key="7">
    <source>
        <dbReference type="ARBA" id="ARBA00022692"/>
    </source>
</evidence>
<evidence type="ECO:0000256" key="11">
    <source>
        <dbReference type="ARBA" id="ARBA00022989"/>
    </source>
</evidence>
<evidence type="ECO:0000313" key="17">
    <source>
        <dbReference type="EMBL" id="KAK3776421.1"/>
    </source>
</evidence>
<keyword evidence="8" id="KW-0677">Repeat</keyword>
<feature type="transmembrane region" description="Helical" evidence="15">
    <location>
        <begin position="154"/>
        <end position="172"/>
    </location>
</feature>
<evidence type="ECO:0000256" key="8">
    <source>
        <dbReference type="ARBA" id="ARBA00022737"/>
    </source>
</evidence>
<keyword evidence="18" id="KW-1185">Reference proteome</keyword>
<organism evidence="17 18">
    <name type="scientific">Elysia crispata</name>
    <name type="common">lettuce slug</name>
    <dbReference type="NCBI Taxonomy" id="231223"/>
    <lineage>
        <taxon>Eukaryota</taxon>
        <taxon>Metazoa</taxon>
        <taxon>Spiralia</taxon>
        <taxon>Lophotrochozoa</taxon>
        <taxon>Mollusca</taxon>
        <taxon>Gastropoda</taxon>
        <taxon>Heterobranchia</taxon>
        <taxon>Euthyneura</taxon>
        <taxon>Panpulmonata</taxon>
        <taxon>Sacoglossa</taxon>
        <taxon>Placobranchoidea</taxon>
        <taxon>Plakobranchidae</taxon>
        <taxon>Elysia</taxon>
    </lineage>
</organism>
<accession>A0AAE0ZWT4</accession>